<dbReference type="PROSITE" id="PS50887">
    <property type="entry name" value="GGDEF"/>
    <property type="match status" value="1"/>
</dbReference>
<dbReference type="SMART" id="SM00267">
    <property type="entry name" value="GGDEF"/>
    <property type="match status" value="1"/>
</dbReference>
<comment type="caution">
    <text evidence="3">The sequence shown here is derived from an EMBL/GenBank/DDBJ whole genome shotgun (WGS) entry which is preliminary data.</text>
</comment>
<dbReference type="NCBIfam" id="TIGR00254">
    <property type="entry name" value="GGDEF"/>
    <property type="match status" value="1"/>
</dbReference>
<feature type="transmembrane region" description="Helical" evidence="1">
    <location>
        <begin position="26"/>
        <end position="46"/>
    </location>
</feature>
<dbReference type="Gene3D" id="3.30.70.270">
    <property type="match status" value="1"/>
</dbReference>
<feature type="transmembrane region" description="Helical" evidence="1">
    <location>
        <begin position="73"/>
        <end position="91"/>
    </location>
</feature>
<dbReference type="Proteomes" id="UP000649826">
    <property type="component" value="Unassembled WGS sequence"/>
</dbReference>
<evidence type="ECO:0000313" key="3">
    <source>
        <dbReference type="EMBL" id="MBC5780809.1"/>
    </source>
</evidence>
<evidence type="ECO:0000256" key="1">
    <source>
        <dbReference type="SAM" id="Phobius"/>
    </source>
</evidence>
<dbReference type="SUPFAM" id="SSF55073">
    <property type="entry name" value="Nucleotide cyclase"/>
    <property type="match status" value="1"/>
</dbReference>
<name>A0ABR7ILA1_9FIRM</name>
<dbReference type="InterPro" id="IPR050469">
    <property type="entry name" value="Diguanylate_Cyclase"/>
</dbReference>
<keyword evidence="1" id="KW-0472">Membrane</keyword>
<protein>
    <submittedName>
        <fullName evidence="3">GGDEF domain-containing protein</fullName>
    </submittedName>
</protein>
<dbReference type="Pfam" id="PF00990">
    <property type="entry name" value="GGDEF"/>
    <property type="match status" value="1"/>
</dbReference>
<evidence type="ECO:0000313" key="4">
    <source>
        <dbReference type="Proteomes" id="UP000649826"/>
    </source>
</evidence>
<organism evidence="3 4">
    <name type="scientific">Blautia difficilis</name>
    <dbReference type="NCBI Taxonomy" id="2763027"/>
    <lineage>
        <taxon>Bacteria</taxon>
        <taxon>Bacillati</taxon>
        <taxon>Bacillota</taxon>
        <taxon>Clostridia</taxon>
        <taxon>Lachnospirales</taxon>
        <taxon>Lachnospiraceae</taxon>
        <taxon>Blautia</taxon>
    </lineage>
</organism>
<dbReference type="EMBL" id="JACOQG010000030">
    <property type="protein sequence ID" value="MBC5780809.1"/>
    <property type="molecule type" value="Genomic_DNA"/>
</dbReference>
<feature type="transmembrane region" description="Helical" evidence="1">
    <location>
        <begin position="155"/>
        <end position="175"/>
    </location>
</feature>
<dbReference type="InterPro" id="IPR029787">
    <property type="entry name" value="Nucleotide_cyclase"/>
</dbReference>
<dbReference type="InterPro" id="IPR000160">
    <property type="entry name" value="GGDEF_dom"/>
</dbReference>
<feature type="transmembrane region" description="Helical" evidence="1">
    <location>
        <begin position="97"/>
        <end position="115"/>
    </location>
</feature>
<gene>
    <name evidence="3" type="ORF">H8Z82_14355</name>
</gene>
<dbReference type="PANTHER" id="PTHR45138:SF9">
    <property type="entry name" value="DIGUANYLATE CYCLASE DGCM-RELATED"/>
    <property type="match status" value="1"/>
</dbReference>
<accession>A0ABR7ILA1</accession>
<evidence type="ECO:0000259" key="2">
    <source>
        <dbReference type="PROSITE" id="PS50887"/>
    </source>
</evidence>
<dbReference type="InterPro" id="IPR043128">
    <property type="entry name" value="Rev_trsase/Diguanyl_cyclase"/>
</dbReference>
<sequence length="354" mass="40997">MNTKKPQENLPESTPVYYSLILTRSYNIYIAYFAIFIICLVQMGYVRNCIPVLFWIAASCIARKKVNTIPIRWNLLFYVCISVGWITYFIYCYGWNCGGINFMMPLLLVSMFSIYDRLFNKIVFTIFLFFLRMALFFNCQLNAPVYSLNNEQMLILQIVNTVLSFIIMVLVCITFSSNLQKAEKHLFLYNMELQQQAATDPLTTLYNRRRMEDILKNHIAANPTENFSIAIGDIDFFKKVNDTYGHNCGDQVLTDLAKLFKEKTLGLGHVCRWGGEEFLFFFPGLNLDEASALMDNIRLAVSDLTIVYKDVSLHVTMTFGLEEYDYHSSPSEMVKHADDKLYYGKTNGRDTVIF</sequence>
<proteinExistence type="predicted"/>
<keyword evidence="4" id="KW-1185">Reference proteome</keyword>
<keyword evidence="1" id="KW-0812">Transmembrane</keyword>
<dbReference type="PANTHER" id="PTHR45138">
    <property type="entry name" value="REGULATORY COMPONENTS OF SENSORY TRANSDUCTION SYSTEM"/>
    <property type="match status" value="1"/>
</dbReference>
<feature type="domain" description="GGDEF" evidence="2">
    <location>
        <begin position="225"/>
        <end position="354"/>
    </location>
</feature>
<dbReference type="CDD" id="cd01949">
    <property type="entry name" value="GGDEF"/>
    <property type="match status" value="1"/>
</dbReference>
<dbReference type="RefSeq" id="WP_186995481.1">
    <property type="nucleotide sequence ID" value="NZ_JACOQG010000030.1"/>
</dbReference>
<keyword evidence="1" id="KW-1133">Transmembrane helix</keyword>
<feature type="transmembrane region" description="Helical" evidence="1">
    <location>
        <begin position="122"/>
        <end position="143"/>
    </location>
</feature>
<reference evidence="3 4" key="1">
    <citation type="submission" date="2020-08" db="EMBL/GenBank/DDBJ databases">
        <title>Genome public.</title>
        <authorList>
            <person name="Liu C."/>
            <person name="Sun Q."/>
        </authorList>
    </citation>
    <scope>NUCLEOTIDE SEQUENCE [LARGE SCALE GENOMIC DNA]</scope>
    <source>
        <strain evidence="3 4">M29</strain>
    </source>
</reference>